<dbReference type="Proteomes" id="UP000481153">
    <property type="component" value="Unassembled WGS sequence"/>
</dbReference>
<accession>A0A6G0WUN5</accession>
<protein>
    <recommendedName>
        <fullName evidence="2">HTH CENPB-type domain-containing protein</fullName>
    </recommendedName>
</protein>
<feature type="domain" description="HTH CENPB-type" evidence="2">
    <location>
        <begin position="89"/>
        <end position="140"/>
    </location>
</feature>
<organism evidence="3 4">
    <name type="scientific">Aphanomyces euteiches</name>
    <dbReference type="NCBI Taxonomy" id="100861"/>
    <lineage>
        <taxon>Eukaryota</taxon>
        <taxon>Sar</taxon>
        <taxon>Stramenopiles</taxon>
        <taxon>Oomycota</taxon>
        <taxon>Saprolegniomycetes</taxon>
        <taxon>Saprolegniales</taxon>
        <taxon>Verrucalvaceae</taxon>
        <taxon>Aphanomyces</taxon>
    </lineage>
</organism>
<dbReference type="SUPFAM" id="SSF46689">
    <property type="entry name" value="Homeodomain-like"/>
    <property type="match status" value="1"/>
</dbReference>
<comment type="caution">
    <text evidence="3">The sequence shown here is derived from an EMBL/GenBank/DDBJ whole genome shotgun (WGS) entry which is preliminary data.</text>
</comment>
<dbReference type="Pfam" id="PF03221">
    <property type="entry name" value="HTH_Tnp_Tc5"/>
    <property type="match status" value="1"/>
</dbReference>
<evidence type="ECO:0000256" key="1">
    <source>
        <dbReference type="ARBA" id="ARBA00023125"/>
    </source>
</evidence>
<name>A0A6G0WUN5_9STRA</name>
<sequence length="140" mass="16363">MVIVLKWSQLIEARVHSLSFLIDHAPTFDNQTEDCYIQEQNPHWTRSDLVAWATREFKLNKPPTKSTITRILQTKMRLLGLDTDELQSDRKQVHPFASLDLERELWSWFQNKEKDGITLSGQIITTKAERILQSMGNQLI</sequence>
<keyword evidence="4" id="KW-1185">Reference proteome</keyword>
<dbReference type="VEuPathDB" id="FungiDB:AeMF1_019379"/>
<keyword evidence="1" id="KW-0238">DNA-binding</keyword>
<dbReference type="PROSITE" id="PS51253">
    <property type="entry name" value="HTH_CENPB"/>
    <property type="match status" value="1"/>
</dbReference>
<gene>
    <name evidence="3" type="ORF">Ae201684_011441</name>
</gene>
<evidence type="ECO:0000313" key="4">
    <source>
        <dbReference type="Proteomes" id="UP000481153"/>
    </source>
</evidence>
<dbReference type="EMBL" id="VJMJ01000146">
    <property type="protein sequence ID" value="KAF0731175.1"/>
    <property type="molecule type" value="Genomic_DNA"/>
</dbReference>
<reference evidence="3 4" key="1">
    <citation type="submission" date="2019-07" db="EMBL/GenBank/DDBJ databases">
        <title>Genomics analysis of Aphanomyces spp. identifies a new class of oomycete effector associated with host adaptation.</title>
        <authorList>
            <person name="Gaulin E."/>
        </authorList>
    </citation>
    <scope>NUCLEOTIDE SEQUENCE [LARGE SCALE GENOMIC DNA]</scope>
    <source>
        <strain evidence="3 4">ATCC 201684</strain>
    </source>
</reference>
<evidence type="ECO:0000313" key="3">
    <source>
        <dbReference type="EMBL" id="KAF0731175.1"/>
    </source>
</evidence>
<evidence type="ECO:0000259" key="2">
    <source>
        <dbReference type="PROSITE" id="PS51253"/>
    </source>
</evidence>
<dbReference type="AlphaFoldDB" id="A0A6G0WUN5"/>
<dbReference type="InterPro" id="IPR006600">
    <property type="entry name" value="HTH_CenpB_DNA-bd_dom"/>
</dbReference>
<dbReference type="InterPro" id="IPR009057">
    <property type="entry name" value="Homeodomain-like_sf"/>
</dbReference>
<proteinExistence type="predicted"/>
<dbReference type="GO" id="GO:0003677">
    <property type="term" value="F:DNA binding"/>
    <property type="evidence" value="ECO:0007669"/>
    <property type="project" value="UniProtKB-KW"/>
</dbReference>
<dbReference type="Gene3D" id="1.10.10.60">
    <property type="entry name" value="Homeodomain-like"/>
    <property type="match status" value="1"/>
</dbReference>